<organism evidence="4 5">
    <name type="scientific">Saccharomyces mikatae IFO 1815</name>
    <dbReference type="NCBI Taxonomy" id="226126"/>
    <lineage>
        <taxon>Eukaryota</taxon>
        <taxon>Fungi</taxon>
        <taxon>Dikarya</taxon>
        <taxon>Ascomycota</taxon>
        <taxon>Saccharomycotina</taxon>
        <taxon>Saccharomycetes</taxon>
        <taxon>Saccharomycetales</taxon>
        <taxon>Saccharomycetaceae</taxon>
        <taxon>Saccharomyces</taxon>
    </lineage>
</organism>
<gene>
    <name evidence="4" type="primary">SMKI04G4140</name>
    <name evidence="4" type="ORF">SMKI_04G4140</name>
</gene>
<dbReference type="SMART" id="SM00240">
    <property type="entry name" value="FHA"/>
    <property type="match status" value="1"/>
</dbReference>
<dbReference type="CDD" id="cd22695">
    <property type="entry name" value="FHA_VPS64-like"/>
    <property type="match status" value="1"/>
</dbReference>
<feature type="domain" description="FHA" evidence="3">
    <location>
        <begin position="185"/>
        <end position="257"/>
    </location>
</feature>
<feature type="compositionally biased region" description="Polar residues" evidence="2">
    <location>
        <begin position="22"/>
        <end position="34"/>
    </location>
</feature>
<keyword evidence="1" id="KW-0175">Coiled coil</keyword>
<feature type="coiled-coil region" evidence="1">
    <location>
        <begin position="433"/>
        <end position="526"/>
    </location>
</feature>
<dbReference type="Proteomes" id="UP001161438">
    <property type="component" value="Chromosome 4"/>
</dbReference>
<feature type="compositionally biased region" description="Basic and acidic residues" evidence="2">
    <location>
        <begin position="543"/>
        <end position="559"/>
    </location>
</feature>
<dbReference type="PANTHER" id="PTHR15715">
    <property type="entry name" value="CENTROSOMAL PROTEIN OF 170 KDA"/>
    <property type="match status" value="1"/>
</dbReference>
<feature type="compositionally biased region" description="Polar residues" evidence="2">
    <location>
        <begin position="528"/>
        <end position="541"/>
    </location>
</feature>
<dbReference type="Gene3D" id="2.60.200.20">
    <property type="match status" value="1"/>
</dbReference>
<dbReference type="RefSeq" id="XP_056081189.1">
    <property type="nucleotide sequence ID" value="XM_056221394.1"/>
</dbReference>
<accession>A0AA35NFT9</accession>
<reference evidence="4" key="1">
    <citation type="submission" date="2022-10" db="EMBL/GenBank/DDBJ databases">
        <authorList>
            <person name="Byrne P K."/>
        </authorList>
    </citation>
    <scope>NUCLEOTIDE SEQUENCE</scope>
    <source>
        <strain evidence="4">IFO1815</strain>
    </source>
</reference>
<dbReference type="PROSITE" id="PS50006">
    <property type="entry name" value="FHA_DOMAIN"/>
    <property type="match status" value="1"/>
</dbReference>
<name>A0AA35NFT9_SACMI</name>
<evidence type="ECO:0000256" key="1">
    <source>
        <dbReference type="SAM" id="Coils"/>
    </source>
</evidence>
<evidence type="ECO:0000313" key="4">
    <source>
        <dbReference type="EMBL" id="CAI4038074.1"/>
    </source>
</evidence>
<dbReference type="EMBL" id="OX365760">
    <property type="protein sequence ID" value="CAI4038074.1"/>
    <property type="molecule type" value="Genomic_DNA"/>
</dbReference>
<evidence type="ECO:0000259" key="3">
    <source>
        <dbReference type="PROSITE" id="PS50006"/>
    </source>
</evidence>
<dbReference type="InterPro" id="IPR000253">
    <property type="entry name" value="FHA_dom"/>
</dbReference>
<sequence>MAELERKRRPPPQLQHSPYVRDQSNSPGMTKTPQTSPPKRPMGRARSNSRSSGSRSNADIDQYTIPTDLDSLPTASPPPSVHQVSQQQQLSPILANKTCSPFETQSQDQSGKPIDPVLGKQVTVPVEAIPPPVLSDLSNLQNGSTETLSATGLSRKKHTHIIILKSLNGTFETKFLVVPFKPDGLKLGRPVTNSINKSNTSSKRDLFSQQVRPDNGNFDSRVLSRNHACLSCDPTTGKIYIRDLKSSNGTFVNGVKIDQNDVELKVGDTVDLGTDIDTKFEHRKISAYVEEISVIPLMNTVSDPTSLMTKKHEFTNNSDSNSTDTNEIQLDRAHHSQHIPIRSHVNERYTEVGVTSATTAQRAAFEAAMFGDVNNIELDDDILGLETEVLSGIFVNNSAGTSINLINMIKTLTTELSLERQESEKLHSMQNFMENYTANLDSINKHMVDMNEKHLLKLSTALQKTLSENNDALLKESEDQLREMKQKSSKIKSACNLKEKQNYEKLEELKGELRDLNLQIEEEKGKNSILTQSNPNNNIINEDSARAKQEYSKKDKKDNDEALESTEELDVIEGKKSKVGKRLLFGLVAISFGLVATAVKQLPQ</sequence>
<evidence type="ECO:0000313" key="5">
    <source>
        <dbReference type="Proteomes" id="UP001161438"/>
    </source>
</evidence>
<dbReference type="InterPro" id="IPR051176">
    <property type="entry name" value="Cent_Immune-Sig_Mod"/>
</dbReference>
<feature type="region of interest" description="Disordered" evidence="2">
    <location>
        <begin position="1"/>
        <end position="90"/>
    </location>
</feature>
<protein>
    <recommendedName>
        <fullName evidence="3">FHA domain-containing protein</fullName>
    </recommendedName>
</protein>
<dbReference type="FunFam" id="2.60.200.20:FF:000067">
    <property type="entry name" value="Vacuolar sorting protein"/>
    <property type="match status" value="1"/>
</dbReference>
<feature type="compositionally biased region" description="Low complexity" evidence="2">
    <location>
        <begin position="81"/>
        <end position="90"/>
    </location>
</feature>
<keyword evidence="5" id="KW-1185">Reference proteome</keyword>
<dbReference type="PANTHER" id="PTHR15715:SF37">
    <property type="entry name" value="LD47843P"/>
    <property type="match status" value="1"/>
</dbReference>
<feature type="compositionally biased region" description="Low complexity" evidence="2">
    <location>
        <begin position="44"/>
        <end position="57"/>
    </location>
</feature>
<dbReference type="GeneID" id="80917285"/>
<evidence type="ECO:0000256" key="2">
    <source>
        <dbReference type="SAM" id="MobiDB-lite"/>
    </source>
</evidence>
<dbReference type="InterPro" id="IPR008984">
    <property type="entry name" value="SMAD_FHA_dom_sf"/>
</dbReference>
<proteinExistence type="predicted"/>
<dbReference type="SUPFAM" id="SSF49879">
    <property type="entry name" value="SMAD/FHA domain"/>
    <property type="match status" value="1"/>
</dbReference>
<feature type="region of interest" description="Disordered" evidence="2">
    <location>
        <begin position="527"/>
        <end position="559"/>
    </location>
</feature>
<dbReference type="AlphaFoldDB" id="A0AA35NFT9"/>
<dbReference type="Pfam" id="PF00498">
    <property type="entry name" value="FHA"/>
    <property type="match status" value="1"/>
</dbReference>
<dbReference type="GO" id="GO:0005737">
    <property type="term" value="C:cytoplasm"/>
    <property type="evidence" value="ECO:0007669"/>
    <property type="project" value="TreeGrafter"/>
</dbReference>